<evidence type="ECO:0000313" key="2">
    <source>
        <dbReference type="Proteomes" id="UP000054097"/>
    </source>
</evidence>
<reference evidence="2" key="2">
    <citation type="submission" date="2015-01" db="EMBL/GenBank/DDBJ databases">
        <title>Evolutionary Origins and Diversification of the Mycorrhizal Mutualists.</title>
        <authorList>
            <consortium name="DOE Joint Genome Institute"/>
            <consortium name="Mycorrhizal Genomics Consortium"/>
            <person name="Kohler A."/>
            <person name="Kuo A."/>
            <person name="Nagy L.G."/>
            <person name="Floudas D."/>
            <person name="Copeland A."/>
            <person name="Barry K.W."/>
            <person name="Cichocki N."/>
            <person name="Veneault-Fourrey C."/>
            <person name="LaButti K."/>
            <person name="Lindquist E.A."/>
            <person name="Lipzen A."/>
            <person name="Lundell T."/>
            <person name="Morin E."/>
            <person name="Murat C."/>
            <person name="Riley R."/>
            <person name="Ohm R."/>
            <person name="Sun H."/>
            <person name="Tunlid A."/>
            <person name="Henrissat B."/>
            <person name="Grigoriev I.V."/>
            <person name="Hibbett D.S."/>
            <person name="Martin F."/>
        </authorList>
    </citation>
    <scope>NUCLEOTIDE SEQUENCE [LARGE SCALE GENOMIC DNA]</scope>
    <source>
        <strain evidence="2">MAFF 305830</strain>
    </source>
</reference>
<dbReference type="STRING" id="933852.A0A0C3B4F9"/>
<sequence length="601" mass="66948">MPGYNDEKVYEGPETIVVAMDIGTTNSAVCLAYLSPGNRPQSKMVTFWPASISGTSDKIPSMVSYQDGKFKACGAQARQDFEQHHENVAYWFKLHMHPTTMAVASDSQELEIPPLPAGVTIEQVYADMMRYLMDSTQQSFAKTTPKGAEIWKRLHDTIVIVLATPNGWDIREQAILRKAAIEAELVTEENTGHLLHFVTESEASVHYALVNHHGNWLQRNIVFAVMDCGGSTVDTAVYRCISNSPLSLKETCPSECVQAGGIFVNRSLKTMLENKLRGSALSDPEFVRNVVDAFETKLKPYFDGMEESYSLPFGYMRDNYPSLGIDGGKIIFSNSDLEAVFDGVTAKICKNYPEVFRKAKVEYVLLVGGFGDSPYVRKVLSNSLGPGVEMITIDDYGRKAAAEGAIIGYIKHSVVARAVKATFGGCVRERYNKKLHRERKHTAQLYPDGKKRVDGAFHVWITKGTILRGTFAHRLSYHVAWDATSMSKNELSSRLGTTGIEVFAWEGDDRPIWCKDEHGVVLKGMRHICTLNANLSPLVGGLQVKDGPRGTKFYRVDYDVCIYFGGTQLRAKLEWKEKGVAMEGPIMVMPYVSEVKRVTRV</sequence>
<name>A0A0C3B4F9_SERVB</name>
<evidence type="ECO:0000313" key="1">
    <source>
        <dbReference type="EMBL" id="KIM26376.1"/>
    </source>
</evidence>
<evidence type="ECO:0008006" key="3">
    <source>
        <dbReference type="Google" id="ProtNLM"/>
    </source>
</evidence>
<organism evidence="1 2">
    <name type="scientific">Serendipita vermifera MAFF 305830</name>
    <dbReference type="NCBI Taxonomy" id="933852"/>
    <lineage>
        <taxon>Eukaryota</taxon>
        <taxon>Fungi</taxon>
        <taxon>Dikarya</taxon>
        <taxon>Basidiomycota</taxon>
        <taxon>Agaricomycotina</taxon>
        <taxon>Agaricomycetes</taxon>
        <taxon>Sebacinales</taxon>
        <taxon>Serendipitaceae</taxon>
        <taxon>Serendipita</taxon>
    </lineage>
</organism>
<dbReference type="OrthoDB" id="2963168at2759"/>
<proteinExistence type="predicted"/>
<reference evidence="1 2" key="1">
    <citation type="submission" date="2014-04" db="EMBL/GenBank/DDBJ databases">
        <authorList>
            <consortium name="DOE Joint Genome Institute"/>
            <person name="Kuo A."/>
            <person name="Zuccaro A."/>
            <person name="Kohler A."/>
            <person name="Nagy L.G."/>
            <person name="Floudas D."/>
            <person name="Copeland A."/>
            <person name="Barry K.W."/>
            <person name="Cichocki N."/>
            <person name="Veneault-Fourrey C."/>
            <person name="LaButti K."/>
            <person name="Lindquist E.A."/>
            <person name="Lipzen A."/>
            <person name="Lundell T."/>
            <person name="Morin E."/>
            <person name="Murat C."/>
            <person name="Sun H."/>
            <person name="Tunlid A."/>
            <person name="Henrissat B."/>
            <person name="Grigoriev I.V."/>
            <person name="Hibbett D.S."/>
            <person name="Martin F."/>
            <person name="Nordberg H.P."/>
            <person name="Cantor M.N."/>
            <person name="Hua S.X."/>
        </authorList>
    </citation>
    <scope>NUCLEOTIDE SEQUENCE [LARGE SCALE GENOMIC DNA]</scope>
    <source>
        <strain evidence="1 2">MAFF 305830</strain>
    </source>
</reference>
<protein>
    <recommendedName>
        <fullName evidence="3">Actin-like ATPase domain-containing protein</fullName>
    </recommendedName>
</protein>
<dbReference type="Gene3D" id="3.30.420.40">
    <property type="match status" value="2"/>
</dbReference>
<keyword evidence="2" id="KW-1185">Reference proteome</keyword>
<dbReference type="Gene3D" id="3.90.640.10">
    <property type="entry name" value="Actin, Chain A, domain 4"/>
    <property type="match status" value="1"/>
</dbReference>
<dbReference type="SUPFAM" id="SSF53067">
    <property type="entry name" value="Actin-like ATPase domain"/>
    <property type="match status" value="2"/>
</dbReference>
<dbReference type="EMBL" id="KN824306">
    <property type="protein sequence ID" value="KIM26376.1"/>
    <property type="molecule type" value="Genomic_DNA"/>
</dbReference>
<dbReference type="InterPro" id="IPR043129">
    <property type="entry name" value="ATPase_NBD"/>
</dbReference>
<gene>
    <name evidence="1" type="ORF">M408DRAFT_330567</name>
</gene>
<dbReference type="PANTHER" id="PTHR14187">
    <property type="entry name" value="ALPHA KINASE/ELONGATION FACTOR 2 KINASE"/>
    <property type="match status" value="1"/>
</dbReference>
<dbReference type="CDD" id="cd10170">
    <property type="entry name" value="ASKHA_NBD_HSP70"/>
    <property type="match status" value="1"/>
</dbReference>
<dbReference type="PANTHER" id="PTHR14187:SF5">
    <property type="entry name" value="HEAT SHOCK 70 KDA PROTEIN 12A"/>
    <property type="match status" value="1"/>
</dbReference>
<dbReference type="Proteomes" id="UP000054097">
    <property type="component" value="Unassembled WGS sequence"/>
</dbReference>
<dbReference type="AlphaFoldDB" id="A0A0C3B4F9"/>
<dbReference type="HOGENOM" id="CLU_009958_4_1_1"/>
<accession>A0A0C3B4F9</accession>